<dbReference type="AlphaFoldDB" id="A0A7W6RD64"/>
<reference evidence="3 4" key="1">
    <citation type="submission" date="2020-08" db="EMBL/GenBank/DDBJ databases">
        <title>Genome sequencing of Purple Non-Sulfur Bacteria from various extreme environments.</title>
        <authorList>
            <person name="Mayer M."/>
        </authorList>
    </citation>
    <scope>NUCLEOTIDE SEQUENCE [LARGE SCALE GENOMIC DNA]</scope>
    <source>
        <strain evidence="3 4">JA131</strain>
    </source>
</reference>
<proteinExistence type="predicted"/>
<sequence>MGRTLLAAVTLSAVLAAAPAFADSIYVEGYTRSDGTYVAPHYRSAPDRTPYNNWSTRGNVNPYTGQAGTRSPYPDLYRPYQSPRPSGVQR</sequence>
<feature type="compositionally biased region" description="Polar residues" evidence="1">
    <location>
        <begin position="50"/>
        <end position="69"/>
    </location>
</feature>
<accession>A0A7W6RD64</accession>
<feature type="region of interest" description="Disordered" evidence="1">
    <location>
        <begin position="44"/>
        <end position="90"/>
    </location>
</feature>
<dbReference type="EMBL" id="JACIGK010000012">
    <property type="protein sequence ID" value="MBB4266287.1"/>
    <property type="molecule type" value="Genomic_DNA"/>
</dbReference>
<dbReference type="Proteomes" id="UP000554286">
    <property type="component" value="Unassembled WGS sequence"/>
</dbReference>
<feature type="chain" id="PRO_5030617364" evidence="2">
    <location>
        <begin position="23"/>
        <end position="90"/>
    </location>
</feature>
<feature type="signal peptide" evidence="2">
    <location>
        <begin position="1"/>
        <end position="22"/>
    </location>
</feature>
<gene>
    <name evidence="3" type="ORF">GGD89_001918</name>
</gene>
<name>A0A7W6RD64_9PROT</name>
<dbReference type="RefSeq" id="WP_184044507.1">
    <property type="nucleotide sequence ID" value="NZ_JACIGK010000012.1"/>
</dbReference>
<comment type="caution">
    <text evidence="3">The sequence shown here is derived from an EMBL/GenBank/DDBJ whole genome shotgun (WGS) entry which is preliminary data.</text>
</comment>
<organism evidence="3 4">
    <name type="scientific">Roseospira visakhapatnamensis</name>
    <dbReference type="NCBI Taxonomy" id="390880"/>
    <lineage>
        <taxon>Bacteria</taxon>
        <taxon>Pseudomonadati</taxon>
        <taxon>Pseudomonadota</taxon>
        <taxon>Alphaproteobacteria</taxon>
        <taxon>Rhodospirillales</taxon>
        <taxon>Rhodospirillaceae</taxon>
        <taxon>Roseospira</taxon>
    </lineage>
</organism>
<evidence type="ECO:0000313" key="4">
    <source>
        <dbReference type="Proteomes" id="UP000554286"/>
    </source>
</evidence>
<keyword evidence="2" id="KW-0732">Signal</keyword>
<protein>
    <submittedName>
        <fullName evidence="3">Opacity protein-like surface antigen</fullName>
    </submittedName>
</protein>
<evidence type="ECO:0000313" key="3">
    <source>
        <dbReference type="EMBL" id="MBB4266287.1"/>
    </source>
</evidence>
<evidence type="ECO:0000256" key="1">
    <source>
        <dbReference type="SAM" id="MobiDB-lite"/>
    </source>
</evidence>
<evidence type="ECO:0000256" key="2">
    <source>
        <dbReference type="SAM" id="SignalP"/>
    </source>
</evidence>
<keyword evidence="4" id="KW-1185">Reference proteome</keyword>